<dbReference type="Pfam" id="PF01918">
    <property type="entry name" value="Alba"/>
    <property type="match status" value="1"/>
</dbReference>
<dbReference type="InterPro" id="IPR051958">
    <property type="entry name" value="Alba-like_NAB"/>
</dbReference>
<dbReference type="OrthoDB" id="424402at2759"/>
<dbReference type="InterPro" id="IPR002775">
    <property type="entry name" value="DNA/RNA-bd_Alba-like"/>
</dbReference>
<dbReference type="SUPFAM" id="SSF82704">
    <property type="entry name" value="AlbA-like"/>
    <property type="match status" value="1"/>
</dbReference>
<accession>A0A0L8GEM9</accession>
<organism evidence="6">
    <name type="scientific">Octopus bimaculoides</name>
    <name type="common">California two-spotted octopus</name>
    <dbReference type="NCBI Taxonomy" id="37653"/>
    <lineage>
        <taxon>Eukaryota</taxon>
        <taxon>Metazoa</taxon>
        <taxon>Spiralia</taxon>
        <taxon>Lophotrochozoa</taxon>
        <taxon>Mollusca</taxon>
        <taxon>Cephalopoda</taxon>
        <taxon>Coleoidea</taxon>
        <taxon>Octopodiformes</taxon>
        <taxon>Octopoda</taxon>
        <taxon>Incirrata</taxon>
        <taxon>Octopodidae</taxon>
        <taxon>Octopus</taxon>
    </lineage>
</organism>
<sequence length="181" mass="20538">MENYTKGDVVTVEESKGPHLELQKDDIVMTVHYGSKIRNLIGLALNKMQNSNTKRIVWTGSGPAITKTITCAEIMKHKIEGLHQLSKLAYERVKETWLPKIKGLEKLIVNRDIPCISILLSKDQLDVIEPGYQAPGKCNIQDDLEDGKCEGKPAYKKQRQFKCRKRKTPSAQNKNHRGRSL</sequence>
<dbReference type="Gene3D" id="3.30.110.20">
    <property type="entry name" value="Alba-like domain"/>
    <property type="match status" value="1"/>
</dbReference>
<keyword evidence="3" id="KW-0539">Nucleus</keyword>
<evidence type="ECO:0000256" key="4">
    <source>
        <dbReference type="SAM" id="MobiDB-lite"/>
    </source>
</evidence>
<feature type="domain" description="DNA/RNA-binding protein Alba-like" evidence="5">
    <location>
        <begin position="28"/>
        <end position="90"/>
    </location>
</feature>
<dbReference type="KEGG" id="obi:106877581"/>
<comment type="similarity">
    <text evidence="2">Belongs to the histone-like Alba family.</text>
</comment>
<evidence type="ECO:0000256" key="3">
    <source>
        <dbReference type="ARBA" id="ARBA00023242"/>
    </source>
</evidence>
<evidence type="ECO:0000256" key="1">
    <source>
        <dbReference type="ARBA" id="ARBA00004123"/>
    </source>
</evidence>
<dbReference type="GO" id="GO:0000172">
    <property type="term" value="C:ribonuclease MRP complex"/>
    <property type="evidence" value="ECO:0007669"/>
    <property type="project" value="TreeGrafter"/>
</dbReference>
<dbReference type="PANTHER" id="PTHR13516">
    <property type="entry name" value="RIBONUCLEASE P SUBUNIT P25"/>
    <property type="match status" value="1"/>
</dbReference>
<dbReference type="GO" id="GO:0001682">
    <property type="term" value="P:tRNA 5'-leader removal"/>
    <property type="evidence" value="ECO:0007669"/>
    <property type="project" value="TreeGrafter"/>
</dbReference>
<reference evidence="6" key="1">
    <citation type="submission" date="2015-07" db="EMBL/GenBank/DDBJ databases">
        <title>MeaNS - Measles Nucleotide Surveillance Program.</title>
        <authorList>
            <person name="Tran T."/>
            <person name="Druce J."/>
        </authorList>
    </citation>
    <scope>NUCLEOTIDE SEQUENCE</scope>
    <source>
        <strain evidence="6">UCB-OBI-ISO-001</strain>
        <tissue evidence="6">Gonad</tissue>
    </source>
</reference>
<feature type="region of interest" description="Disordered" evidence="4">
    <location>
        <begin position="160"/>
        <end position="181"/>
    </location>
</feature>
<evidence type="ECO:0000256" key="2">
    <source>
        <dbReference type="ARBA" id="ARBA00008018"/>
    </source>
</evidence>
<comment type="subcellular location">
    <subcellularLocation>
        <location evidence="1">Nucleus</location>
    </subcellularLocation>
</comment>
<dbReference type="OMA" id="VTCAEIM"/>
<dbReference type="AlphaFoldDB" id="A0A0L8GEM9"/>
<name>A0A0L8GEM9_OCTBM</name>
<protein>
    <recommendedName>
        <fullName evidence="5">DNA/RNA-binding protein Alba-like domain-containing protein</fullName>
    </recommendedName>
</protein>
<dbReference type="PANTHER" id="PTHR13516:SF4">
    <property type="entry name" value="FI09323P"/>
    <property type="match status" value="1"/>
</dbReference>
<proteinExistence type="inferred from homology"/>
<evidence type="ECO:0000313" key="6">
    <source>
        <dbReference type="EMBL" id="KOF75000.1"/>
    </source>
</evidence>
<dbReference type="GO" id="GO:0003723">
    <property type="term" value="F:RNA binding"/>
    <property type="evidence" value="ECO:0007669"/>
    <property type="project" value="TreeGrafter"/>
</dbReference>
<evidence type="ECO:0000259" key="5">
    <source>
        <dbReference type="Pfam" id="PF01918"/>
    </source>
</evidence>
<gene>
    <name evidence="6" type="ORF">OCBIM_22035406mg</name>
</gene>
<dbReference type="EMBL" id="KQ422367">
    <property type="protein sequence ID" value="KOF75000.1"/>
    <property type="molecule type" value="Genomic_DNA"/>
</dbReference>
<dbReference type="InterPro" id="IPR036882">
    <property type="entry name" value="Alba-like_dom_sf"/>
</dbReference>
<dbReference type="STRING" id="37653.A0A0L8GEM9"/>
<dbReference type="GO" id="GO:0005634">
    <property type="term" value="C:nucleus"/>
    <property type="evidence" value="ECO:0007669"/>
    <property type="project" value="UniProtKB-SubCell"/>
</dbReference>